<keyword evidence="5" id="KW-0812">Transmembrane</keyword>
<comment type="similarity">
    <text evidence="1">Belongs to the sulfatase family.</text>
</comment>
<keyword evidence="3" id="KW-0378">Hydrolase</keyword>
<proteinExistence type="inferred from homology"/>
<dbReference type="AlphaFoldDB" id="A0A3D3RGH4"/>
<dbReference type="InterPro" id="IPR017850">
    <property type="entry name" value="Alkaline_phosphatase_core_sf"/>
</dbReference>
<dbReference type="CDD" id="cd16146">
    <property type="entry name" value="ARS_like"/>
    <property type="match status" value="1"/>
</dbReference>
<evidence type="ECO:0000256" key="5">
    <source>
        <dbReference type="SAM" id="Phobius"/>
    </source>
</evidence>
<gene>
    <name evidence="7" type="ORF">DIT97_33805</name>
</gene>
<feature type="transmembrane region" description="Helical" evidence="5">
    <location>
        <begin position="35"/>
        <end position="54"/>
    </location>
</feature>
<dbReference type="Gene3D" id="3.30.1120.10">
    <property type="match status" value="1"/>
</dbReference>
<evidence type="ECO:0000259" key="6">
    <source>
        <dbReference type="Pfam" id="PF00884"/>
    </source>
</evidence>
<keyword evidence="5" id="KW-1133">Transmembrane helix</keyword>
<sequence length="616" mass="69145">MTVWDHEIHSRKPAFSIFILASGSDTMPYLSRCRIVYALLIVLTVSLLATQLQAAQHTNVILIMTDDQGGWDYGFQGNKHLNTPHLDAMAANGARLSRFYVSPVCTPTRANLMTGRYNYRTRAIDTYIGRAMLEPTEVTIAEALAPAGYRTGIFGKWHLGDSYPLRPQDQGFQEVLVHRGGGIGQPSDPPEGAGKYTDPVLFHNGEKKQMQGYCTDIYFDHALKFLEQNESQDKPTFMYIATNAPHGPFNDVPEDLRKKYQAMDLTDAYGFDMNPKRKNKKQFDKTSRVFSMIENIDQNIGKLFQHLKKIDALDNTLVLFLNDNGPNGPRYVGEHRGSKGSVNEGGIRSVLIAHWPAQLKAGTVNPTIAAHYDLFPTILAATGVEKPAGLKLDGVNVLPLLKNKADQWPERSLFLQWHRGDEPQPRTNAAVVTQDYKMTFSKPDEPGKLFHLQNDPAERQDLAGAKTKLASHMTEQYNNWFQDVSSTRPDNYAPPRIHIGNPKEETTVLTRQDWRYSGPKGKGWTSDARGHWLVTIEQTGPYDIKVLFGKERDQATAELTVQVGHDLFHAEVPAGQSEHVFQNVKLHAGEQTIDIKIVEGKIERGPKMVYITQKAQ</sequence>
<evidence type="ECO:0000256" key="2">
    <source>
        <dbReference type="ARBA" id="ARBA00022723"/>
    </source>
</evidence>
<keyword evidence="2" id="KW-0479">Metal-binding</keyword>
<name>A0A3D3RGH4_9PLAN</name>
<protein>
    <submittedName>
        <fullName evidence="7">Arylsulfatase</fullName>
    </submittedName>
</protein>
<evidence type="ECO:0000256" key="4">
    <source>
        <dbReference type="ARBA" id="ARBA00022837"/>
    </source>
</evidence>
<evidence type="ECO:0000256" key="3">
    <source>
        <dbReference type="ARBA" id="ARBA00022801"/>
    </source>
</evidence>
<keyword evidence="4" id="KW-0106">Calcium</keyword>
<dbReference type="PANTHER" id="PTHR42693:SF53">
    <property type="entry name" value="ENDO-4-O-SULFATASE"/>
    <property type="match status" value="1"/>
</dbReference>
<evidence type="ECO:0000313" key="8">
    <source>
        <dbReference type="Proteomes" id="UP000263642"/>
    </source>
</evidence>
<comment type="caution">
    <text evidence="7">The sequence shown here is derived from an EMBL/GenBank/DDBJ whole genome shotgun (WGS) entry which is preliminary data.</text>
</comment>
<dbReference type="InterPro" id="IPR024607">
    <property type="entry name" value="Sulfatase_CS"/>
</dbReference>
<dbReference type="InterPro" id="IPR050738">
    <property type="entry name" value="Sulfatase"/>
</dbReference>
<dbReference type="Proteomes" id="UP000263642">
    <property type="component" value="Unassembled WGS sequence"/>
</dbReference>
<dbReference type="InterPro" id="IPR000917">
    <property type="entry name" value="Sulfatase_N"/>
</dbReference>
<evidence type="ECO:0000256" key="1">
    <source>
        <dbReference type="ARBA" id="ARBA00008779"/>
    </source>
</evidence>
<reference evidence="7 8" key="1">
    <citation type="journal article" date="2018" name="Nat. Biotechnol.">
        <title>A standardized bacterial taxonomy based on genome phylogeny substantially revises the tree of life.</title>
        <authorList>
            <person name="Parks D.H."/>
            <person name="Chuvochina M."/>
            <person name="Waite D.W."/>
            <person name="Rinke C."/>
            <person name="Skarshewski A."/>
            <person name="Chaumeil P.A."/>
            <person name="Hugenholtz P."/>
        </authorList>
    </citation>
    <scope>NUCLEOTIDE SEQUENCE [LARGE SCALE GENOMIC DNA]</scope>
    <source>
        <strain evidence="7">UBA9375</strain>
    </source>
</reference>
<dbReference type="SUPFAM" id="SSF53649">
    <property type="entry name" value="Alkaline phosphatase-like"/>
    <property type="match status" value="1"/>
</dbReference>
<dbReference type="PROSITE" id="PS00523">
    <property type="entry name" value="SULFATASE_1"/>
    <property type="match status" value="1"/>
</dbReference>
<dbReference type="Gene3D" id="3.40.720.10">
    <property type="entry name" value="Alkaline Phosphatase, subunit A"/>
    <property type="match status" value="1"/>
</dbReference>
<organism evidence="7 8">
    <name type="scientific">Gimesia maris</name>
    <dbReference type="NCBI Taxonomy" id="122"/>
    <lineage>
        <taxon>Bacteria</taxon>
        <taxon>Pseudomonadati</taxon>
        <taxon>Planctomycetota</taxon>
        <taxon>Planctomycetia</taxon>
        <taxon>Planctomycetales</taxon>
        <taxon>Planctomycetaceae</taxon>
        <taxon>Gimesia</taxon>
    </lineage>
</organism>
<accession>A0A3D3RGH4</accession>
<feature type="domain" description="Sulfatase N-terminal" evidence="6">
    <location>
        <begin position="59"/>
        <end position="384"/>
    </location>
</feature>
<dbReference type="Pfam" id="PF00884">
    <property type="entry name" value="Sulfatase"/>
    <property type="match status" value="1"/>
</dbReference>
<evidence type="ECO:0000313" key="7">
    <source>
        <dbReference type="EMBL" id="HCO27736.1"/>
    </source>
</evidence>
<dbReference type="EMBL" id="DQAY01000206">
    <property type="protein sequence ID" value="HCO27736.1"/>
    <property type="molecule type" value="Genomic_DNA"/>
</dbReference>
<dbReference type="GO" id="GO:0046872">
    <property type="term" value="F:metal ion binding"/>
    <property type="evidence" value="ECO:0007669"/>
    <property type="project" value="UniProtKB-KW"/>
</dbReference>
<keyword evidence="5" id="KW-0472">Membrane</keyword>
<dbReference type="GO" id="GO:0004065">
    <property type="term" value="F:arylsulfatase activity"/>
    <property type="evidence" value="ECO:0007669"/>
    <property type="project" value="TreeGrafter"/>
</dbReference>
<dbReference type="PANTHER" id="PTHR42693">
    <property type="entry name" value="ARYLSULFATASE FAMILY MEMBER"/>
    <property type="match status" value="1"/>
</dbReference>